<name>A0ACC0E6Q1_9BASI</name>
<evidence type="ECO:0000313" key="1">
    <source>
        <dbReference type="EMBL" id="KAI7944949.1"/>
    </source>
</evidence>
<dbReference type="EMBL" id="CM045874">
    <property type="protein sequence ID" value="KAI7944949.1"/>
    <property type="molecule type" value="Genomic_DNA"/>
</dbReference>
<sequence length="575" mass="64052">KGIIYYRFSLLSSSDLAGVGFQEAFSKLHPQDPAQSYAWFLKIARKLSKIVSRMLGRAARGGQTLSRPTRTTTTRRRWLSIENSNQKHRTSKLESLMNLGPILYDPIRIPRHPIVLCHGLYGFAVRGPSSFPRFQIHYWGKLLEILRSKLGVKVIIGKVPPTGTIEERAIQLDKLLQNEAASSSYSGKIPQFNFIAHSMGGLDARYLISHLKPKTYNPISLTTICTPHRGSPFMDWCRANIGVGLSTSPEDDKRTKSIPFSLKEPLLKPNTSEQLGYLPNNLLKVLLLNILDSPAYSNLSTHYLIDHFNPTTPNHSNVKYFSIAAKIASTQKKSSSSGGLSMVHPLWLPSLIMDRLIGRSSASSSQNQGGHDGLVTVDSAKWGEFLGVVDGTDHWEIRGSSAFGSDLSTTNNTDLINDDDDHGLKLVKSNWIELNKYIGSWLSSNSSLKPPSSSVTKDSSSVTNKHQILDLDRHSISTKLLADWIVKKLPLNLYSTSNSNNLSSSSASSSSDSERDNYPTDKFRYPFMNPSRTIEPSFPLDDLDIHQIKSSSDPNQFDLELFYLALCRNLYDHGL</sequence>
<organism evidence="1 2">
    <name type="scientific">Puccinia striiformis f. sp. tritici</name>
    <dbReference type="NCBI Taxonomy" id="168172"/>
    <lineage>
        <taxon>Eukaryota</taxon>
        <taxon>Fungi</taxon>
        <taxon>Dikarya</taxon>
        <taxon>Basidiomycota</taxon>
        <taxon>Pucciniomycotina</taxon>
        <taxon>Pucciniomycetes</taxon>
        <taxon>Pucciniales</taxon>
        <taxon>Pucciniaceae</taxon>
        <taxon>Puccinia</taxon>
    </lineage>
</organism>
<gene>
    <name evidence="1" type="ORF">MJO28_010644</name>
</gene>
<proteinExistence type="predicted"/>
<keyword evidence="2" id="KW-1185">Reference proteome</keyword>
<protein>
    <submittedName>
        <fullName evidence="1">Uncharacterized protein</fullName>
    </submittedName>
</protein>
<dbReference type="Proteomes" id="UP001060170">
    <property type="component" value="Chromosome 10"/>
</dbReference>
<feature type="non-terminal residue" evidence="1">
    <location>
        <position position="1"/>
    </location>
</feature>
<reference evidence="1 2" key="3">
    <citation type="journal article" date="2022" name="Microbiol. Spectr.">
        <title>Folding features and dynamics of 3D genome architecture in plant fungal pathogens.</title>
        <authorList>
            <person name="Xia C."/>
        </authorList>
    </citation>
    <scope>NUCLEOTIDE SEQUENCE [LARGE SCALE GENOMIC DNA]</scope>
    <source>
        <strain evidence="1 2">93-210</strain>
    </source>
</reference>
<reference evidence="2" key="2">
    <citation type="journal article" date="2018" name="Mol. Plant Microbe Interact.">
        <title>Genome sequence resources for the wheat stripe rust pathogen (Puccinia striiformis f. sp. tritici) and the barley stripe rust pathogen (Puccinia striiformis f. sp. hordei).</title>
        <authorList>
            <person name="Xia C."/>
            <person name="Wang M."/>
            <person name="Yin C."/>
            <person name="Cornejo O.E."/>
            <person name="Hulbert S.H."/>
            <person name="Chen X."/>
        </authorList>
    </citation>
    <scope>NUCLEOTIDE SEQUENCE [LARGE SCALE GENOMIC DNA]</scope>
    <source>
        <strain evidence="2">93-210</strain>
    </source>
</reference>
<evidence type="ECO:0000313" key="2">
    <source>
        <dbReference type="Proteomes" id="UP001060170"/>
    </source>
</evidence>
<reference evidence="2" key="1">
    <citation type="journal article" date="2018" name="BMC Genomics">
        <title>Genomic insights into host adaptation between the wheat stripe rust pathogen (Puccinia striiformis f. sp. tritici) and the barley stripe rust pathogen (Puccinia striiformis f. sp. hordei).</title>
        <authorList>
            <person name="Xia C."/>
            <person name="Wang M."/>
            <person name="Yin C."/>
            <person name="Cornejo O.E."/>
            <person name="Hulbert S.H."/>
            <person name="Chen X."/>
        </authorList>
    </citation>
    <scope>NUCLEOTIDE SEQUENCE [LARGE SCALE GENOMIC DNA]</scope>
    <source>
        <strain evidence="2">93-210</strain>
    </source>
</reference>
<accession>A0ACC0E6Q1</accession>
<comment type="caution">
    <text evidence="1">The sequence shown here is derived from an EMBL/GenBank/DDBJ whole genome shotgun (WGS) entry which is preliminary data.</text>
</comment>